<keyword evidence="4" id="KW-1185">Reference proteome</keyword>
<evidence type="ECO:0000259" key="2">
    <source>
        <dbReference type="PROSITE" id="PS51718"/>
    </source>
</evidence>
<comment type="caution">
    <text evidence="3">The sequence shown here is derived from an EMBL/GenBank/DDBJ whole genome shotgun (WGS) entry which is preliminary data.</text>
</comment>
<accession>A0A850T4I1</accession>
<reference evidence="3 4" key="1">
    <citation type="submission" date="2020-06" db="EMBL/GenBank/DDBJ databases">
        <title>High-quality draft genome of sulfate reducer Desulfobacter latus type strain AcrS2 isolated from marine sediment.</title>
        <authorList>
            <person name="Hoppe M."/>
            <person name="Larsen C.K."/>
            <person name="Marshall I.P.G."/>
            <person name="Schramm A."/>
            <person name="Marietou A.G."/>
        </authorList>
    </citation>
    <scope>NUCLEOTIDE SEQUENCE [LARGE SCALE GENOMIC DNA]</scope>
    <source>
        <strain evidence="3 4">AcRS2</strain>
    </source>
</reference>
<proteinExistence type="predicted"/>
<dbReference type="PANTHER" id="PTHR43681">
    <property type="entry name" value="TRANSMEMBRANE GTPASE FZO"/>
    <property type="match status" value="1"/>
</dbReference>
<dbReference type="InterPro" id="IPR027417">
    <property type="entry name" value="P-loop_NTPase"/>
</dbReference>
<dbReference type="PRINTS" id="PR00195">
    <property type="entry name" value="DYNAMIN"/>
</dbReference>
<name>A0A850T4I1_9BACT</name>
<evidence type="ECO:0000256" key="1">
    <source>
        <dbReference type="SAM" id="Phobius"/>
    </source>
</evidence>
<protein>
    <submittedName>
        <fullName evidence="3">Dynamin family protein</fullName>
    </submittedName>
</protein>
<dbReference type="RefSeq" id="WP_178365618.1">
    <property type="nucleotide sequence ID" value="NZ_JACADJ010000008.1"/>
</dbReference>
<organism evidence="3 4">
    <name type="scientific">Desulfobacter latus</name>
    <dbReference type="NCBI Taxonomy" id="2292"/>
    <lineage>
        <taxon>Bacteria</taxon>
        <taxon>Pseudomonadati</taxon>
        <taxon>Thermodesulfobacteriota</taxon>
        <taxon>Desulfobacteria</taxon>
        <taxon>Desulfobacterales</taxon>
        <taxon>Desulfobacteraceae</taxon>
        <taxon>Desulfobacter</taxon>
    </lineage>
</organism>
<evidence type="ECO:0000313" key="4">
    <source>
        <dbReference type="Proteomes" id="UP000553343"/>
    </source>
</evidence>
<dbReference type="SUPFAM" id="SSF52540">
    <property type="entry name" value="P-loop containing nucleoside triphosphate hydrolases"/>
    <property type="match status" value="1"/>
</dbReference>
<dbReference type="EMBL" id="JACADJ010000008">
    <property type="protein sequence ID" value="NWH04162.1"/>
    <property type="molecule type" value="Genomic_DNA"/>
</dbReference>
<dbReference type="InterPro" id="IPR030381">
    <property type="entry name" value="G_DYNAMIN_dom"/>
</dbReference>
<evidence type="ECO:0000313" key="3">
    <source>
        <dbReference type="EMBL" id="NWH04162.1"/>
    </source>
</evidence>
<dbReference type="PANTHER" id="PTHR43681:SF1">
    <property type="entry name" value="SARCALUMENIN"/>
    <property type="match status" value="1"/>
</dbReference>
<sequence>MHRENYMNALRQDIVDTITKHLTPMAKRYGYSDIPLETNVKWRPMVLVIGNYSSGKSSLINEFLGAKIQDTGQAPTDDSFTVLTYDDSVPETEGIQLVEQRDGKSLLNDPEYPFSTLRKHGQRFAAHFQMKSINSPFLKNLAIIDTPGMLDSISERDRGYDYQEVLGDLAQKAGLVLVLFDAHKAGTVREAYKSIRETLTTHTYEDRIIFVLNRIDECTTFNDLLRVYGTLCWNLSQITGRKDIPMIRMTYSSNVAPINKDPASAPSFLPLLENQREDLKQTILQTPLRRLDHLATYLEIHGERLAHYIEALQTFGLQLQNFRIKKISIGFLVSLLGGSLIAGSIMLLGLMADPTVLLTVGGVCAGLIMILWMAFFQKKLEQKFRTNRLENLDTLTPVVDQTRKDSWHAIRDLLDQHLRKNEGDYTLYDLKMDLFEIRQINNDATQDIREALSEFRAMSDDDLEEWRKDRLARKVYEKKKKEEADAETLEASIRHMY</sequence>
<dbReference type="PROSITE" id="PS51718">
    <property type="entry name" value="G_DYNAMIN_2"/>
    <property type="match status" value="1"/>
</dbReference>
<feature type="domain" description="Dynamin-type G" evidence="2">
    <location>
        <begin position="40"/>
        <end position="285"/>
    </location>
</feature>
<keyword evidence="1" id="KW-0812">Transmembrane</keyword>
<feature type="transmembrane region" description="Helical" evidence="1">
    <location>
        <begin position="356"/>
        <end position="376"/>
    </location>
</feature>
<feature type="transmembrane region" description="Helical" evidence="1">
    <location>
        <begin position="329"/>
        <end position="350"/>
    </location>
</feature>
<dbReference type="InterPro" id="IPR022812">
    <property type="entry name" value="Dynamin"/>
</dbReference>
<dbReference type="InterPro" id="IPR051943">
    <property type="entry name" value="TRAFAC_Dynamin-like_GTPase"/>
</dbReference>
<dbReference type="InterPro" id="IPR045063">
    <property type="entry name" value="Dynamin_N"/>
</dbReference>
<keyword evidence="1" id="KW-1133">Transmembrane helix</keyword>
<dbReference type="Pfam" id="PF00350">
    <property type="entry name" value="Dynamin_N"/>
    <property type="match status" value="1"/>
</dbReference>
<dbReference type="GO" id="GO:0005525">
    <property type="term" value="F:GTP binding"/>
    <property type="evidence" value="ECO:0007669"/>
    <property type="project" value="InterPro"/>
</dbReference>
<dbReference type="Gene3D" id="3.40.50.300">
    <property type="entry name" value="P-loop containing nucleotide triphosphate hydrolases"/>
    <property type="match status" value="1"/>
</dbReference>
<dbReference type="Proteomes" id="UP000553343">
    <property type="component" value="Unassembled WGS sequence"/>
</dbReference>
<dbReference type="AlphaFoldDB" id="A0A850T4I1"/>
<gene>
    <name evidence="3" type="ORF">HXW94_04010</name>
</gene>
<keyword evidence="1" id="KW-0472">Membrane</keyword>